<gene>
    <name evidence="2" type="ORF">F7O44_17775</name>
</gene>
<dbReference type="RefSeq" id="WP_162451627.1">
    <property type="nucleotide sequence ID" value="NZ_WLZY01000006.1"/>
</dbReference>
<reference evidence="2 3" key="1">
    <citation type="submission" date="2019-11" db="EMBL/GenBank/DDBJ databases">
        <authorList>
            <person name="Li X.-J."/>
            <person name="Feng X.-M."/>
        </authorList>
    </citation>
    <scope>NUCLEOTIDE SEQUENCE [LARGE SCALE GENOMIC DNA]</scope>
    <source>
        <strain evidence="2 3">XMNu-373</strain>
    </source>
</reference>
<protein>
    <recommendedName>
        <fullName evidence="4">WXG100 family type VII secretion target</fullName>
    </recommendedName>
</protein>
<accession>A0A7K3M6I3</accession>
<dbReference type="InterPro" id="IPR036689">
    <property type="entry name" value="ESAT-6-like_sf"/>
</dbReference>
<dbReference type="EMBL" id="WLZY01000006">
    <property type="protein sequence ID" value="NDL58921.1"/>
    <property type="molecule type" value="Genomic_DNA"/>
</dbReference>
<proteinExistence type="predicted"/>
<comment type="caution">
    <text evidence="2">The sequence shown here is derived from an EMBL/GenBank/DDBJ whole genome shotgun (WGS) entry which is preliminary data.</text>
</comment>
<evidence type="ECO:0000256" key="1">
    <source>
        <dbReference type="SAM" id="Coils"/>
    </source>
</evidence>
<feature type="coiled-coil region" evidence="1">
    <location>
        <begin position="52"/>
        <end position="83"/>
    </location>
</feature>
<name>A0A7K3M6I3_9ACTN</name>
<dbReference type="Pfam" id="PF06013">
    <property type="entry name" value="WXG100"/>
    <property type="match status" value="1"/>
</dbReference>
<dbReference type="Proteomes" id="UP000460435">
    <property type="component" value="Unassembled WGS sequence"/>
</dbReference>
<dbReference type="AlphaFoldDB" id="A0A7K3M6I3"/>
<evidence type="ECO:0008006" key="4">
    <source>
        <dbReference type="Google" id="ProtNLM"/>
    </source>
</evidence>
<evidence type="ECO:0000313" key="2">
    <source>
        <dbReference type="EMBL" id="NDL58921.1"/>
    </source>
</evidence>
<sequence length="90" mass="9852">MSVGGELETLRDLHSTFVAKADDADGIKTAVTNSLDSAVWDGANATKFREAWDDYKKNLDTLRDALEDAAEDVKINHNNLAQATGEDDRI</sequence>
<keyword evidence="3" id="KW-1185">Reference proteome</keyword>
<dbReference type="SUPFAM" id="SSF140453">
    <property type="entry name" value="EsxAB dimer-like"/>
    <property type="match status" value="1"/>
</dbReference>
<dbReference type="InterPro" id="IPR010310">
    <property type="entry name" value="T7SS_ESAT-6-like"/>
</dbReference>
<organism evidence="2 3">
    <name type="scientific">Phytoactinopolyspora mesophila</name>
    <dbReference type="NCBI Taxonomy" id="2650750"/>
    <lineage>
        <taxon>Bacteria</taxon>
        <taxon>Bacillati</taxon>
        <taxon>Actinomycetota</taxon>
        <taxon>Actinomycetes</taxon>
        <taxon>Jiangellales</taxon>
        <taxon>Jiangellaceae</taxon>
        <taxon>Phytoactinopolyspora</taxon>
    </lineage>
</organism>
<dbReference type="Gene3D" id="1.10.287.1060">
    <property type="entry name" value="ESAT-6-like"/>
    <property type="match status" value="1"/>
</dbReference>
<evidence type="ECO:0000313" key="3">
    <source>
        <dbReference type="Proteomes" id="UP000460435"/>
    </source>
</evidence>
<keyword evidence="1" id="KW-0175">Coiled coil</keyword>